<evidence type="ECO:0000256" key="7">
    <source>
        <dbReference type="ARBA" id="ARBA00049556"/>
    </source>
</evidence>
<dbReference type="Gene3D" id="3.90.226.10">
    <property type="entry name" value="2-enoyl-CoA Hydratase, Chain A, domain 1"/>
    <property type="match status" value="1"/>
</dbReference>
<keyword evidence="11" id="KW-1185">Reference proteome</keyword>
<keyword evidence="2" id="KW-0276">Fatty acid metabolism</keyword>
<dbReference type="Pfam" id="PF00725">
    <property type="entry name" value="3HCDH"/>
    <property type="match status" value="1"/>
</dbReference>
<evidence type="ECO:0000256" key="6">
    <source>
        <dbReference type="ARBA" id="ARBA00023098"/>
    </source>
</evidence>
<comment type="pathway">
    <text evidence="1">Lipid metabolism; fatty acid beta-oxidation.</text>
</comment>
<keyword evidence="5" id="KW-0520">NAD</keyword>
<dbReference type="SUPFAM" id="SSF52096">
    <property type="entry name" value="ClpP/crotonase"/>
    <property type="match status" value="1"/>
</dbReference>
<keyword evidence="4" id="KW-0560">Oxidoreductase</keyword>
<dbReference type="PANTHER" id="PTHR48075:SF7">
    <property type="entry name" value="3-HYDROXYACYL-COA DEHYDROGENASE-RELATED"/>
    <property type="match status" value="1"/>
</dbReference>
<dbReference type="Pfam" id="PF02737">
    <property type="entry name" value="3HCDH_N"/>
    <property type="match status" value="1"/>
</dbReference>
<evidence type="ECO:0000313" key="11">
    <source>
        <dbReference type="Proteomes" id="UP000002770"/>
    </source>
</evidence>
<evidence type="ECO:0000256" key="2">
    <source>
        <dbReference type="ARBA" id="ARBA00022832"/>
    </source>
</evidence>
<dbReference type="Gene3D" id="1.10.1040.50">
    <property type="match status" value="1"/>
</dbReference>
<comment type="catalytic activity">
    <reaction evidence="7">
        <text>a (3S)-3-hydroxyacyl-CoA + NAD(+) = a 3-oxoacyl-CoA + NADH + H(+)</text>
        <dbReference type="Rhea" id="RHEA:22432"/>
        <dbReference type="ChEBI" id="CHEBI:15378"/>
        <dbReference type="ChEBI" id="CHEBI:57318"/>
        <dbReference type="ChEBI" id="CHEBI:57540"/>
        <dbReference type="ChEBI" id="CHEBI:57945"/>
        <dbReference type="ChEBI" id="CHEBI:90726"/>
        <dbReference type="EC" id="1.1.1.35"/>
    </reaction>
</comment>
<evidence type="ECO:0000313" key="10">
    <source>
        <dbReference type="EMBL" id="EHL29169.1"/>
    </source>
</evidence>
<dbReference type="eggNOG" id="COG1024">
    <property type="taxonomic scope" value="Bacteria"/>
</dbReference>
<name>G9EU95_9GAMM</name>
<dbReference type="CDD" id="cd06558">
    <property type="entry name" value="crotonase-like"/>
    <property type="match status" value="1"/>
</dbReference>
<dbReference type="InterPro" id="IPR001753">
    <property type="entry name" value="Enoyl-CoA_hydra/iso"/>
</dbReference>
<evidence type="ECO:0000256" key="1">
    <source>
        <dbReference type="ARBA" id="ARBA00005005"/>
    </source>
</evidence>
<dbReference type="EMBL" id="JH413849">
    <property type="protein sequence ID" value="EHL29169.1"/>
    <property type="molecule type" value="Genomic_DNA"/>
</dbReference>
<evidence type="ECO:0000256" key="4">
    <source>
        <dbReference type="ARBA" id="ARBA00023002"/>
    </source>
</evidence>
<dbReference type="RefSeq" id="WP_006872749.1">
    <property type="nucleotide sequence ID" value="NZ_JH413849.1"/>
</dbReference>
<dbReference type="HOGENOM" id="CLU_010448_0_0_6"/>
<dbReference type="InterPro" id="IPR006176">
    <property type="entry name" value="3-OHacyl-CoA_DH_NAD-bd"/>
</dbReference>
<dbReference type="OrthoDB" id="5389341at2"/>
<reference evidence="10 11" key="1">
    <citation type="journal article" date="2011" name="BMC Genomics">
        <title>Insight into cross-talk between intra-amoebal pathogens.</title>
        <authorList>
            <person name="Gimenez G."/>
            <person name="Bertelli C."/>
            <person name="Moliner C."/>
            <person name="Robert C."/>
            <person name="Raoult D."/>
            <person name="Fournier P.E."/>
            <person name="Greub G."/>
        </authorList>
    </citation>
    <scope>NUCLEOTIDE SEQUENCE [LARGE SCALE GENOMIC DNA]</scope>
    <source>
        <strain evidence="10 11">LLAP12</strain>
    </source>
</reference>
<dbReference type="STRING" id="658187.LDG_8888"/>
<accession>G9EU95</accession>
<dbReference type="Pfam" id="PF00378">
    <property type="entry name" value="ECH_1"/>
    <property type="match status" value="1"/>
</dbReference>
<dbReference type="eggNOG" id="COG1250">
    <property type="taxonomic scope" value="Bacteria"/>
</dbReference>
<dbReference type="InterPro" id="IPR029045">
    <property type="entry name" value="ClpP/crotonase-like_dom_sf"/>
</dbReference>
<evidence type="ECO:0000256" key="5">
    <source>
        <dbReference type="ARBA" id="ARBA00023027"/>
    </source>
</evidence>
<feature type="domain" description="3-hydroxyacyl-CoA dehydrogenase C-terminal" evidence="8">
    <location>
        <begin position="195"/>
        <end position="294"/>
    </location>
</feature>
<gene>
    <name evidence="10" type="ORF">LDG_8888</name>
</gene>
<sequence>MQEPFFIKKVAILGAGVMGAQIAAHCVNAGIETLLFDLVSKDGNPNALIDKAIANLGKLKPAPLATPQTAALLQARNYAHNLADLTSCDLIIEAIAERLDWKEDLYKRISPYLTDRSILVSNTSGLSINSLCSVLPEAHRHNFCGVHFFNPPRYMHLAELIPAKTTDKKLVDNLEAWLTSYLGKGVVRAKDTPNFIANRVGVFSLLTTLHHAAAMDMGLDEVDALTGPLLGRPKSATFRTMDVVGLDTMMHVVHTMQQQLKDDPWHPGFKLPEWLTDLIKDGHLGQKTGQGIYRKNGKVIEVYDVHSGAYRPSKSEVSDELKAIMGNPDPVARMQGLMTSDNKQAQFLAACFRDLFHYCAYHLEGIADNARDVDLAIRWGFGWMQGPFETWQLADLTQVTQFISRAIKEKKALSTAELPGWLLDLKAFYTPDGAYAPQQNKYQPRSDLPVYTHQFFPDRVIKETVHPAPVIYENEGVRLWHLHDDVAVLSFKSKANTVGQSVLDGLEAALETAEKQCRGLIVYQQDASNFSSGADLRGISKLIQSNNNDLHALEAMIAQFQQAALRLKYSTIPTVAALRGRALGGGCEFMMHCGAVVAAFESYPGLVEAGVGVIPAGGGCKEMAMRAASLPHADLMTVIQSYFQQIAMAQVAGSAAEAKQMGYLRSTDTFVMHADEVLYAALAKIKSMHAENYLPPLQKPFKVAGIEGQARLQAGLVNWLEGGFISQHDYFLATELAKVLCGGNLNQGAIVDEAWMLKLEREAFITLVSTPLTQARISHLLETGKPLRN</sequence>
<dbReference type="InParanoid" id="G9EU95"/>
<keyword evidence="6" id="KW-0443">Lipid metabolism</keyword>
<dbReference type="SUPFAM" id="SSF48179">
    <property type="entry name" value="6-phosphogluconate dehydrogenase C-terminal domain-like"/>
    <property type="match status" value="2"/>
</dbReference>
<dbReference type="GO" id="GO:0006635">
    <property type="term" value="P:fatty acid beta-oxidation"/>
    <property type="evidence" value="ECO:0007669"/>
    <property type="project" value="UniProtKB-UniPathway"/>
</dbReference>
<dbReference type="SUPFAM" id="SSF51735">
    <property type="entry name" value="NAD(P)-binding Rossmann-fold domains"/>
    <property type="match status" value="1"/>
</dbReference>
<dbReference type="PANTHER" id="PTHR48075">
    <property type="entry name" value="3-HYDROXYACYL-COA DEHYDROGENASE FAMILY PROTEIN"/>
    <property type="match status" value="1"/>
</dbReference>
<dbReference type="Gene3D" id="3.40.50.720">
    <property type="entry name" value="NAD(P)-binding Rossmann-like Domain"/>
    <property type="match status" value="1"/>
</dbReference>
<keyword evidence="3" id="KW-0442">Lipid degradation</keyword>
<proteinExistence type="predicted"/>
<dbReference type="InterPro" id="IPR036291">
    <property type="entry name" value="NAD(P)-bd_dom_sf"/>
</dbReference>
<feature type="domain" description="3-hydroxyacyl-CoA dehydrogenase NAD binding" evidence="9">
    <location>
        <begin position="9"/>
        <end position="192"/>
    </location>
</feature>
<dbReference type="InterPro" id="IPR008927">
    <property type="entry name" value="6-PGluconate_DH-like_C_sf"/>
</dbReference>
<evidence type="ECO:0000259" key="8">
    <source>
        <dbReference type="Pfam" id="PF00725"/>
    </source>
</evidence>
<dbReference type="UniPathway" id="UPA00659"/>
<dbReference type="GO" id="GO:0070403">
    <property type="term" value="F:NAD+ binding"/>
    <property type="evidence" value="ECO:0007669"/>
    <property type="project" value="InterPro"/>
</dbReference>
<dbReference type="GO" id="GO:0003857">
    <property type="term" value="F:(3S)-3-hydroxyacyl-CoA dehydrogenase (NAD+) activity"/>
    <property type="evidence" value="ECO:0007669"/>
    <property type="project" value="UniProtKB-EC"/>
</dbReference>
<dbReference type="AlphaFoldDB" id="G9EU95"/>
<organism evidence="10 11">
    <name type="scientific">Legionella drancourtii LLAP12</name>
    <dbReference type="NCBI Taxonomy" id="658187"/>
    <lineage>
        <taxon>Bacteria</taxon>
        <taxon>Pseudomonadati</taxon>
        <taxon>Pseudomonadota</taxon>
        <taxon>Gammaproteobacteria</taxon>
        <taxon>Legionellales</taxon>
        <taxon>Legionellaceae</taxon>
        <taxon>Legionella</taxon>
    </lineage>
</organism>
<evidence type="ECO:0000259" key="9">
    <source>
        <dbReference type="Pfam" id="PF02737"/>
    </source>
</evidence>
<protein>
    <submittedName>
        <fullName evidence="10">Uncharacterized protein</fullName>
    </submittedName>
</protein>
<dbReference type="InterPro" id="IPR006108">
    <property type="entry name" value="3HC_DH_C"/>
</dbReference>
<evidence type="ECO:0000256" key="3">
    <source>
        <dbReference type="ARBA" id="ARBA00022963"/>
    </source>
</evidence>
<dbReference type="Proteomes" id="UP000002770">
    <property type="component" value="Unassembled WGS sequence"/>
</dbReference>